<keyword evidence="9" id="KW-1185">Reference proteome</keyword>
<feature type="binding site" evidence="7">
    <location>
        <position position="130"/>
    </location>
    <ligand>
        <name>a 1,2-diacyl-sn-glycero-3-phospho-(1'-sn-glycerol)</name>
        <dbReference type="ChEBI" id="CHEBI:64716"/>
    </ligand>
</feature>
<comment type="caution">
    <text evidence="8">The sequence shown here is derived from an EMBL/GenBank/DDBJ whole genome shotgun (WGS) entry which is preliminary data.</text>
</comment>
<dbReference type="Pfam" id="PF01790">
    <property type="entry name" value="LGT"/>
    <property type="match status" value="1"/>
</dbReference>
<keyword evidence="3 7" id="KW-0808">Transferase</keyword>
<keyword evidence="4 7" id="KW-0812">Transmembrane</keyword>
<comment type="function">
    <text evidence="7">Catalyzes the transfer of the diacylglyceryl group from phosphatidylglycerol to the sulfhydryl group of the N-terminal cysteine of a prolipoprotein, the first step in the formation of mature lipoproteins.</text>
</comment>
<keyword evidence="2 7" id="KW-1003">Cell membrane</keyword>
<evidence type="ECO:0000256" key="2">
    <source>
        <dbReference type="ARBA" id="ARBA00022475"/>
    </source>
</evidence>
<name>A0A0A2WSD2_THEFI</name>
<keyword evidence="5 7" id="KW-1133">Transmembrane helix</keyword>
<feature type="transmembrane region" description="Helical" evidence="7">
    <location>
        <begin position="250"/>
        <end position="272"/>
    </location>
</feature>
<comment type="subcellular location">
    <subcellularLocation>
        <location evidence="7">Cell membrane</location>
        <topology evidence="7">Multi-pass membrane protein</topology>
    </subcellularLocation>
</comment>
<evidence type="ECO:0000313" key="9">
    <source>
        <dbReference type="Proteomes" id="UP000030364"/>
    </source>
</evidence>
<dbReference type="STRING" id="276.THFILI_04865"/>
<dbReference type="Proteomes" id="UP000030364">
    <property type="component" value="Unassembled WGS sequence"/>
</dbReference>
<proteinExistence type="inferred from homology"/>
<dbReference type="EMBL" id="JPSL02000038">
    <property type="protein sequence ID" value="KGQ21180.2"/>
    <property type="molecule type" value="Genomic_DNA"/>
</dbReference>
<dbReference type="InterPro" id="IPR001640">
    <property type="entry name" value="Lgt"/>
</dbReference>
<dbReference type="UniPathway" id="UPA00664"/>
<evidence type="ECO:0000256" key="6">
    <source>
        <dbReference type="ARBA" id="ARBA00023136"/>
    </source>
</evidence>
<feature type="transmembrane region" description="Helical" evidence="7">
    <location>
        <begin position="12"/>
        <end position="28"/>
    </location>
</feature>
<protein>
    <recommendedName>
        <fullName evidence="7">Phosphatidylglycerol--prolipoprotein diacylglyceryl transferase</fullName>
        <ecNumber evidence="7">2.5.1.145</ecNumber>
    </recommendedName>
</protein>
<keyword evidence="6 7" id="KW-0472">Membrane</keyword>
<dbReference type="AlphaFoldDB" id="A0A0A2WSD2"/>
<dbReference type="GO" id="GO:0042158">
    <property type="term" value="P:lipoprotein biosynthetic process"/>
    <property type="evidence" value="ECO:0007669"/>
    <property type="project" value="UniProtKB-UniRule"/>
</dbReference>
<accession>A0A0A2WSD2</accession>
<evidence type="ECO:0000313" key="8">
    <source>
        <dbReference type="EMBL" id="KGQ21180.2"/>
    </source>
</evidence>
<dbReference type="GO" id="GO:0005886">
    <property type="term" value="C:plasma membrane"/>
    <property type="evidence" value="ECO:0007669"/>
    <property type="project" value="UniProtKB-SubCell"/>
</dbReference>
<dbReference type="NCBIfam" id="NF000784">
    <property type="entry name" value="PRK00052.4-5"/>
    <property type="match status" value="1"/>
</dbReference>
<feature type="transmembrane region" description="Helical" evidence="7">
    <location>
        <begin position="114"/>
        <end position="132"/>
    </location>
</feature>
<evidence type="ECO:0000256" key="3">
    <source>
        <dbReference type="ARBA" id="ARBA00022679"/>
    </source>
</evidence>
<feature type="transmembrane region" description="Helical" evidence="7">
    <location>
        <begin position="48"/>
        <end position="69"/>
    </location>
</feature>
<evidence type="ECO:0000256" key="7">
    <source>
        <dbReference type="HAMAP-Rule" id="MF_01147"/>
    </source>
</evidence>
<dbReference type="PANTHER" id="PTHR30589:SF0">
    <property type="entry name" value="PHOSPHATIDYLGLYCEROL--PROLIPOPROTEIN DIACYLGLYCERYL TRANSFERASE"/>
    <property type="match status" value="1"/>
</dbReference>
<feature type="transmembrane region" description="Helical" evidence="7">
    <location>
        <begin position="189"/>
        <end position="206"/>
    </location>
</feature>
<feature type="transmembrane region" description="Helical" evidence="7">
    <location>
        <begin position="213"/>
        <end position="230"/>
    </location>
</feature>
<dbReference type="EC" id="2.5.1.145" evidence="7"/>
<evidence type="ECO:0000256" key="5">
    <source>
        <dbReference type="ARBA" id="ARBA00022989"/>
    </source>
</evidence>
<dbReference type="PANTHER" id="PTHR30589">
    <property type="entry name" value="PROLIPOPROTEIN DIACYLGLYCERYL TRANSFERASE"/>
    <property type="match status" value="1"/>
</dbReference>
<comment type="similarity">
    <text evidence="1 7">Belongs to the Lgt family.</text>
</comment>
<gene>
    <name evidence="7" type="primary">lgt</name>
    <name evidence="8" type="ORF">THFILI_04865</name>
</gene>
<dbReference type="NCBIfam" id="TIGR00544">
    <property type="entry name" value="lgt"/>
    <property type="match status" value="1"/>
</dbReference>
<dbReference type="HAMAP" id="MF_01147">
    <property type="entry name" value="Lgt"/>
    <property type="match status" value="1"/>
</dbReference>
<evidence type="ECO:0000256" key="4">
    <source>
        <dbReference type="ARBA" id="ARBA00022692"/>
    </source>
</evidence>
<comment type="catalytic activity">
    <reaction evidence="7">
        <text>L-cysteinyl-[prolipoprotein] + a 1,2-diacyl-sn-glycero-3-phospho-(1'-sn-glycerol) = an S-1,2-diacyl-sn-glyceryl-L-cysteinyl-[prolipoprotein] + sn-glycerol 1-phosphate + H(+)</text>
        <dbReference type="Rhea" id="RHEA:56712"/>
        <dbReference type="Rhea" id="RHEA-COMP:14679"/>
        <dbReference type="Rhea" id="RHEA-COMP:14680"/>
        <dbReference type="ChEBI" id="CHEBI:15378"/>
        <dbReference type="ChEBI" id="CHEBI:29950"/>
        <dbReference type="ChEBI" id="CHEBI:57685"/>
        <dbReference type="ChEBI" id="CHEBI:64716"/>
        <dbReference type="ChEBI" id="CHEBI:140658"/>
        <dbReference type="EC" id="2.5.1.145"/>
    </reaction>
</comment>
<sequence>MDPVMIQIGPLAIRWYGFLITLAIFVAFEMAKRRLRAWGLDAERFETVAFWAVVWGVVGARLLYVLTSWKEFAQDPISALYIWQGGLSFHGAVLFGALVFYYYHRRYGLPLHPYLDAATPGVALGIVAGRIGNLMNGSDTVGRLTTLPIGFTWPEWARGFPGVCPGISDISEIYRCETLVRGPVHLTQVYGALVGVILFFLALYWLRKRPFPGYAFWQFVLWYSLLRSVLEEPFRLNPLWLPVYVNEKLGIGLFTATQIFSIPLILLAWYMLRRLGSQAEGLQKPKEGKRR</sequence>
<comment type="pathway">
    <text evidence="7">Protein modification; lipoprotein biosynthesis (diacylglyceryl transfer).</text>
</comment>
<feature type="transmembrane region" description="Helical" evidence="7">
    <location>
        <begin position="81"/>
        <end position="102"/>
    </location>
</feature>
<organism evidence="8 9">
    <name type="scientific">Thermus filiformis</name>
    <dbReference type="NCBI Taxonomy" id="276"/>
    <lineage>
        <taxon>Bacteria</taxon>
        <taxon>Thermotogati</taxon>
        <taxon>Deinococcota</taxon>
        <taxon>Deinococci</taxon>
        <taxon>Thermales</taxon>
        <taxon>Thermaceae</taxon>
        <taxon>Thermus</taxon>
    </lineage>
</organism>
<reference evidence="8 9" key="1">
    <citation type="journal article" date="2015" name="Genome Announc.">
        <title>Draft Genome Sequence of the Thermophile Thermus filiformis ATCC 43280, Producer of Carotenoid-(Di)glucoside-Branched Fatty Acid (Di)esters and Source of Hyperthermostable Enzymes of Biotechnological Interest.</title>
        <authorList>
            <person name="Mandelli F."/>
            <person name="Oliveira Ramires B."/>
            <person name="Couger M.B."/>
            <person name="Paixao D.A."/>
            <person name="Camilo C.M."/>
            <person name="Polikarpov I."/>
            <person name="Prade R."/>
            <person name="Riano-Pachon D.M."/>
            <person name="Squina F.M."/>
        </authorList>
    </citation>
    <scope>NUCLEOTIDE SEQUENCE [LARGE SCALE GENOMIC DNA]</scope>
    <source>
        <strain evidence="8 9">ATCC 43280</strain>
    </source>
</reference>
<evidence type="ECO:0000256" key="1">
    <source>
        <dbReference type="ARBA" id="ARBA00007150"/>
    </source>
</evidence>
<dbReference type="GO" id="GO:0008961">
    <property type="term" value="F:phosphatidylglycerol-prolipoprotein diacylglyceryl transferase activity"/>
    <property type="evidence" value="ECO:0007669"/>
    <property type="project" value="UniProtKB-UniRule"/>
</dbReference>